<dbReference type="OrthoDB" id="4570136at2"/>
<protein>
    <submittedName>
        <fullName evidence="3">Uncharacterized protein</fullName>
    </submittedName>
</protein>
<proteinExistence type="predicted"/>
<keyword evidence="4" id="KW-1185">Reference proteome</keyword>
<feature type="domain" description="DUF7373" evidence="2">
    <location>
        <begin position="250"/>
        <end position="402"/>
    </location>
</feature>
<dbReference type="InterPro" id="IPR056463">
    <property type="entry name" value="DUF7373_C"/>
</dbReference>
<sequence length="403" mass="44274">MRFRGLSTTLIAVTAATCVGCASTIAGNPSPGLTPVDIESLATGVFTPEPTAYDPDYSIPLIRRLDAYRILAKLVHSYEVDPEIDELGTIEVFESPGVMIQEDTFPPKYERASVDNRLLSGVYVSRINDSLRSRKKLIISVLRFPTEELSRKAAVDFDQITNDEPGRHVIPIDGYPTALTSSADDITAISFIAHGPYVIMVNAGIPQPDQAALAEVLRKTLSLQIPRIDELEIIPLDEILDSPIDPDGILRRALPPASDYKDYSDPFKGDRDFGALAPSAQLHFERNPAAAKQAFDEAGVDLVARRGGVVYRTRDLEASFALQSALMKAEQNDEELPPPPGLPDVRCLLLEELDPARSYNTTCAVVFGRYVAVVYWALPYYSRSTANLYERAAAQYAILARSE</sequence>
<name>A0A366DHQ0_9NOCA</name>
<accession>A0A366DHQ0</accession>
<organism evidence="3 4">
    <name type="scientific">Nocardia puris</name>
    <dbReference type="NCBI Taxonomy" id="208602"/>
    <lineage>
        <taxon>Bacteria</taxon>
        <taxon>Bacillati</taxon>
        <taxon>Actinomycetota</taxon>
        <taxon>Actinomycetes</taxon>
        <taxon>Mycobacteriales</taxon>
        <taxon>Nocardiaceae</taxon>
        <taxon>Nocardia</taxon>
    </lineage>
</organism>
<evidence type="ECO:0000259" key="1">
    <source>
        <dbReference type="Pfam" id="PF24088"/>
    </source>
</evidence>
<dbReference type="Pfam" id="PF24088">
    <property type="entry name" value="DUF7373"/>
    <property type="match status" value="1"/>
</dbReference>
<feature type="domain" description="DUF7373" evidence="1">
    <location>
        <begin position="62"/>
        <end position="243"/>
    </location>
</feature>
<dbReference type="InterPro" id="IPR055797">
    <property type="entry name" value="DUF7373"/>
</dbReference>
<dbReference type="Pfam" id="PF24092">
    <property type="entry name" value="DUF7373_C"/>
    <property type="match status" value="1"/>
</dbReference>
<evidence type="ECO:0000313" key="3">
    <source>
        <dbReference type="EMBL" id="RBO88864.1"/>
    </source>
</evidence>
<reference evidence="3 4" key="1">
    <citation type="submission" date="2018-06" db="EMBL/GenBank/DDBJ databases">
        <title>Genomic Encyclopedia of Type Strains, Phase IV (KMG-IV): sequencing the most valuable type-strain genomes for metagenomic binning, comparative biology and taxonomic classification.</title>
        <authorList>
            <person name="Goeker M."/>
        </authorList>
    </citation>
    <scope>NUCLEOTIDE SEQUENCE [LARGE SCALE GENOMIC DNA]</scope>
    <source>
        <strain evidence="3 4">DSM 44599</strain>
    </source>
</reference>
<gene>
    <name evidence="3" type="ORF">DFR74_10889</name>
</gene>
<comment type="caution">
    <text evidence="3">The sequence shown here is derived from an EMBL/GenBank/DDBJ whole genome shotgun (WGS) entry which is preliminary data.</text>
</comment>
<evidence type="ECO:0000313" key="4">
    <source>
        <dbReference type="Proteomes" id="UP000252586"/>
    </source>
</evidence>
<evidence type="ECO:0000259" key="2">
    <source>
        <dbReference type="Pfam" id="PF24092"/>
    </source>
</evidence>
<dbReference type="STRING" id="1210090.GCA_001613185_02117"/>
<dbReference type="EMBL" id="QNRE01000008">
    <property type="protein sequence ID" value="RBO88864.1"/>
    <property type="molecule type" value="Genomic_DNA"/>
</dbReference>
<dbReference type="Proteomes" id="UP000252586">
    <property type="component" value="Unassembled WGS sequence"/>
</dbReference>
<dbReference type="AlphaFoldDB" id="A0A366DHQ0"/>